<evidence type="ECO:0000256" key="4">
    <source>
        <dbReference type="ARBA" id="ARBA00022801"/>
    </source>
</evidence>
<protein>
    <recommendedName>
        <fullName evidence="3">beta-N-acetylhexosaminidase</fullName>
        <ecNumber evidence="3">3.2.1.52</ecNumber>
    </recommendedName>
</protein>
<evidence type="ECO:0000256" key="5">
    <source>
        <dbReference type="ARBA" id="ARBA00023295"/>
    </source>
</evidence>
<evidence type="ECO:0000313" key="10">
    <source>
        <dbReference type="EMBL" id="GHH23904.1"/>
    </source>
</evidence>
<keyword evidence="7" id="KW-0732">Signal</keyword>
<dbReference type="InterPro" id="IPR001764">
    <property type="entry name" value="Glyco_hydro_3_N"/>
</dbReference>
<dbReference type="InterPro" id="IPR036881">
    <property type="entry name" value="Glyco_hydro_3_C_sf"/>
</dbReference>
<evidence type="ECO:0000256" key="6">
    <source>
        <dbReference type="SAM" id="MobiDB-lite"/>
    </source>
</evidence>
<evidence type="ECO:0000256" key="3">
    <source>
        <dbReference type="ARBA" id="ARBA00012663"/>
    </source>
</evidence>
<name>A0ABQ3M0T3_9PSEU</name>
<dbReference type="InterPro" id="IPR036962">
    <property type="entry name" value="Glyco_hydro_3_N_sf"/>
</dbReference>
<evidence type="ECO:0000256" key="7">
    <source>
        <dbReference type="SAM" id="SignalP"/>
    </source>
</evidence>
<evidence type="ECO:0000256" key="2">
    <source>
        <dbReference type="ARBA" id="ARBA00005336"/>
    </source>
</evidence>
<evidence type="ECO:0000259" key="8">
    <source>
        <dbReference type="Pfam" id="PF00933"/>
    </source>
</evidence>
<comment type="catalytic activity">
    <reaction evidence="1">
        <text>Hydrolysis of terminal non-reducing N-acetyl-D-hexosamine residues in N-acetyl-beta-D-hexosaminides.</text>
        <dbReference type="EC" id="3.2.1.52"/>
    </reaction>
</comment>
<dbReference type="InterPro" id="IPR050226">
    <property type="entry name" value="NagZ_Beta-hexosaminidase"/>
</dbReference>
<dbReference type="InterPro" id="IPR002772">
    <property type="entry name" value="Glyco_hydro_3_C"/>
</dbReference>
<feature type="compositionally biased region" description="Basic and acidic residues" evidence="6">
    <location>
        <begin position="265"/>
        <end position="284"/>
    </location>
</feature>
<dbReference type="Proteomes" id="UP000635387">
    <property type="component" value="Unassembled WGS sequence"/>
</dbReference>
<dbReference type="EMBL" id="BNAY01000005">
    <property type="protein sequence ID" value="GHH23904.1"/>
    <property type="molecule type" value="Genomic_DNA"/>
</dbReference>
<comment type="caution">
    <text evidence="10">The sequence shown here is derived from an EMBL/GenBank/DDBJ whole genome shotgun (WGS) entry which is preliminary data.</text>
</comment>
<feature type="signal peptide" evidence="7">
    <location>
        <begin position="1"/>
        <end position="35"/>
    </location>
</feature>
<evidence type="ECO:0000256" key="1">
    <source>
        <dbReference type="ARBA" id="ARBA00001231"/>
    </source>
</evidence>
<organism evidence="10 11">
    <name type="scientific">Amycolatopsis oliviviridis</name>
    <dbReference type="NCBI Taxonomy" id="1471590"/>
    <lineage>
        <taxon>Bacteria</taxon>
        <taxon>Bacillati</taxon>
        <taxon>Actinomycetota</taxon>
        <taxon>Actinomycetes</taxon>
        <taxon>Pseudonocardiales</taxon>
        <taxon>Pseudonocardiaceae</taxon>
        <taxon>Amycolatopsis</taxon>
    </lineage>
</organism>
<evidence type="ECO:0000313" key="11">
    <source>
        <dbReference type="Proteomes" id="UP000635387"/>
    </source>
</evidence>
<feature type="region of interest" description="Disordered" evidence="6">
    <location>
        <begin position="228"/>
        <end position="284"/>
    </location>
</feature>
<dbReference type="PANTHER" id="PTHR30480">
    <property type="entry name" value="BETA-HEXOSAMINIDASE-RELATED"/>
    <property type="match status" value="1"/>
</dbReference>
<gene>
    <name evidence="10" type="ORF">GCM10017790_47470</name>
</gene>
<dbReference type="Pfam" id="PF01915">
    <property type="entry name" value="Glyco_hydro_3_C"/>
    <property type="match status" value="1"/>
</dbReference>
<dbReference type="Gene3D" id="3.20.20.300">
    <property type="entry name" value="Glycoside hydrolase, family 3, N-terminal domain"/>
    <property type="match status" value="1"/>
</dbReference>
<dbReference type="RefSeq" id="WP_191256646.1">
    <property type="nucleotide sequence ID" value="NZ_BNAY01000005.1"/>
</dbReference>
<dbReference type="SUPFAM" id="SSF51445">
    <property type="entry name" value="(Trans)glycosidases"/>
    <property type="match status" value="1"/>
</dbReference>
<feature type="domain" description="Glycoside hydrolase family 3 C-terminal" evidence="9">
    <location>
        <begin position="450"/>
        <end position="613"/>
    </location>
</feature>
<dbReference type="SUPFAM" id="SSF52279">
    <property type="entry name" value="Beta-D-glucan exohydrolase, C-terminal domain"/>
    <property type="match status" value="1"/>
</dbReference>
<evidence type="ECO:0000259" key="9">
    <source>
        <dbReference type="Pfam" id="PF01915"/>
    </source>
</evidence>
<dbReference type="Gene3D" id="3.40.50.1700">
    <property type="entry name" value="Glycoside hydrolase family 3 C-terminal domain"/>
    <property type="match status" value="1"/>
</dbReference>
<accession>A0ABQ3M0T3</accession>
<reference evidence="11" key="1">
    <citation type="journal article" date="2019" name="Int. J. Syst. Evol. Microbiol.">
        <title>The Global Catalogue of Microorganisms (GCM) 10K type strain sequencing project: providing services to taxonomists for standard genome sequencing and annotation.</title>
        <authorList>
            <consortium name="The Broad Institute Genomics Platform"/>
            <consortium name="The Broad Institute Genome Sequencing Center for Infectious Disease"/>
            <person name="Wu L."/>
            <person name="Ma J."/>
        </authorList>
    </citation>
    <scope>NUCLEOTIDE SEQUENCE [LARGE SCALE GENOMIC DNA]</scope>
    <source>
        <strain evidence="11">CGMCC 4.7683</strain>
    </source>
</reference>
<dbReference type="EC" id="3.2.1.52" evidence="3"/>
<keyword evidence="11" id="KW-1185">Reference proteome</keyword>
<proteinExistence type="inferred from homology"/>
<dbReference type="Pfam" id="PF00933">
    <property type="entry name" value="Glyco_hydro_3"/>
    <property type="match status" value="1"/>
</dbReference>
<keyword evidence="4" id="KW-0378">Hydrolase</keyword>
<dbReference type="PANTHER" id="PTHR30480:SF13">
    <property type="entry name" value="BETA-HEXOSAMINIDASE"/>
    <property type="match status" value="1"/>
</dbReference>
<feature type="domain" description="Glycoside hydrolase family 3 N-terminal" evidence="8">
    <location>
        <begin position="52"/>
        <end position="408"/>
    </location>
</feature>
<feature type="chain" id="PRO_5045792335" description="beta-N-acetylhexosaminidase" evidence="7">
    <location>
        <begin position="36"/>
        <end position="614"/>
    </location>
</feature>
<dbReference type="InterPro" id="IPR017853">
    <property type="entry name" value="GH"/>
</dbReference>
<keyword evidence="5" id="KW-0326">Glycosidase</keyword>
<comment type="similarity">
    <text evidence="2">Belongs to the glycosyl hydrolase 3 family.</text>
</comment>
<sequence>MTTRTAHARHRRIHALALPLAGLLTLAVAGVPATAQPVTADAEAQRTLRGLTLEQKVGQLFVTWVNGKSADEVNAKNKADFGVDTPAQVIEKYHLGGVIYFNNDSRDNFDDPVQVAKLSNGLQRAAIRSGAHIPLQIATDQEGGTVTRMGAPATELPNAMAISAGRDTKAAQEAARILGHELRAVGINQDFAPDADVNSNPANPVIGVRSFSGRPELASQYVGAQVKGFQDSADEPSAGKSTSGWGRRSETVSAAAKHFPGHGDAATDSHHELPRIDRSEASWRETDVPPFKAAIAAGIDSIMSAHIQFPSLDPSGEPATLSKPILTGKLRGELGYRGVVVTDSLSMDAVRELHTDAEIPVLALKAGIDQLLMPVNLDLAINSVLDAVRKGELTEKRIDESVLRVLKLKLKRGILTSPFVDPAKVMSKVGVPANLATAQGIADRSVTAIRNDGGVLPLAQQPAKTLVTGWGVSTTTALASKLTAHGTQATALQTGQTPTDAQIAQAVAAAKNVDLVVVLTNNVGTYPLQGKLLQALNDTGKPVVAVAAQIPYDAGYENPVKTWLATYGYITPSLEALAKVILGKVKPQGKLPVDVPAGKDVGTVKYPFGHGLTW</sequence>